<organism evidence="13 14">
    <name type="scientific">Guyanagaster necrorhizus</name>
    <dbReference type="NCBI Taxonomy" id="856835"/>
    <lineage>
        <taxon>Eukaryota</taxon>
        <taxon>Fungi</taxon>
        <taxon>Dikarya</taxon>
        <taxon>Basidiomycota</taxon>
        <taxon>Agaricomycotina</taxon>
        <taxon>Agaricomycetes</taxon>
        <taxon>Agaricomycetidae</taxon>
        <taxon>Agaricales</taxon>
        <taxon>Marasmiineae</taxon>
        <taxon>Physalacriaceae</taxon>
        <taxon>Guyanagaster</taxon>
    </lineage>
</organism>
<name>A0A9P8AVS7_9AGAR</name>
<evidence type="ECO:0000259" key="9">
    <source>
        <dbReference type="Pfam" id="PF17404"/>
    </source>
</evidence>
<evidence type="ECO:0000256" key="6">
    <source>
        <dbReference type="SAM" id="MobiDB-lite"/>
    </source>
</evidence>
<feature type="domain" description="Nrap protein" evidence="9">
    <location>
        <begin position="506"/>
        <end position="661"/>
    </location>
</feature>
<evidence type="ECO:0000256" key="5">
    <source>
        <dbReference type="RuleBase" id="RU364032"/>
    </source>
</evidence>
<dbReference type="InterPro" id="IPR035368">
    <property type="entry name" value="Nrap_D3"/>
</dbReference>
<dbReference type="InterPro" id="IPR005554">
    <property type="entry name" value="NOL6/Upt22"/>
</dbReference>
<dbReference type="Pfam" id="PF17403">
    <property type="entry name" value="Nrap_D2"/>
    <property type="match status" value="1"/>
</dbReference>
<evidence type="ECO:0000256" key="4">
    <source>
        <dbReference type="ARBA" id="ARBA00023242"/>
    </source>
</evidence>
<feature type="domain" description="Nrap protein" evidence="12">
    <location>
        <begin position="1059"/>
        <end position="1207"/>
    </location>
</feature>
<evidence type="ECO:0000259" key="12">
    <source>
        <dbReference type="Pfam" id="PF17407"/>
    </source>
</evidence>
<dbReference type="PANTHER" id="PTHR17972">
    <property type="entry name" value="NUCLEOLAR RNA-ASSOCIATED PROTEIN"/>
    <property type="match status" value="1"/>
</dbReference>
<evidence type="ECO:0000256" key="3">
    <source>
        <dbReference type="ARBA" id="ARBA00022884"/>
    </source>
</evidence>
<evidence type="ECO:0000259" key="10">
    <source>
        <dbReference type="Pfam" id="PF17405"/>
    </source>
</evidence>
<proteinExistence type="inferred from homology"/>
<dbReference type="Pfam" id="PF17407">
    <property type="entry name" value="Nrap_D6"/>
    <property type="match status" value="1"/>
</dbReference>
<dbReference type="GO" id="GO:0034456">
    <property type="term" value="C:UTP-C complex"/>
    <property type="evidence" value="ECO:0007669"/>
    <property type="project" value="TreeGrafter"/>
</dbReference>
<feature type="domain" description="Nrap protein" evidence="10">
    <location>
        <begin position="673"/>
        <end position="896"/>
    </location>
</feature>
<keyword evidence="3 5" id="KW-0694">RNA-binding</keyword>
<protein>
    <recommendedName>
        <fullName evidence="5">U3 small nucleolar RNA-associated protein 22</fullName>
    </recommendedName>
</protein>
<dbReference type="InterPro" id="IPR035082">
    <property type="entry name" value="Nrap_D1"/>
</dbReference>
<dbReference type="InterPro" id="IPR035370">
    <property type="entry name" value="Nrap_D5"/>
</dbReference>
<evidence type="ECO:0000256" key="2">
    <source>
        <dbReference type="ARBA" id="ARBA00006674"/>
    </source>
</evidence>
<dbReference type="GO" id="GO:0006409">
    <property type="term" value="P:tRNA export from nucleus"/>
    <property type="evidence" value="ECO:0007669"/>
    <property type="project" value="TreeGrafter"/>
</dbReference>
<evidence type="ECO:0000313" key="14">
    <source>
        <dbReference type="Proteomes" id="UP000812287"/>
    </source>
</evidence>
<dbReference type="Gene3D" id="1.10.1410.10">
    <property type="match status" value="2"/>
</dbReference>
<dbReference type="PANTHER" id="PTHR17972:SF0">
    <property type="entry name" value="NUCLEOLAR PROTEIN 6"/>
    <property type="match status" value="1"/>
</dbReference>
<dbReference type="GO" id="GO:0003723">
    <property type="term" value="F:RNA binding"/>
    <property type="evidence" value="ECO:0007669"/>
    <property type="project" value="UniProtKB-KW"/>
</dbReference>
<dbReference type="EMBL" id="MU250530">
    <property type="protein sequence ID" value="KAG7448207.1"/>
    <property type="molecule type" value="Genomic_DNA"/>
</dbReference>
<dbReference type="Pfam" id="PF17406">
    <property type="entry name" value="Nrap_D5"/>
    <property type="match status" value="1"/>
</dbReference>
<dbReference type="GeneID" id="66108195"/>
<feature type="region of interest" description="Disordered" evidence="6">
    <location>
        <begin position="1"/>
        <end position="82"/>
    </location>
</feature>
<keyword evidence="5" id="KW-0687">Ribonucleoprotein</keyword>
<sequence length="1211" mass="135084">MAANLKRKRGQEDDPRKTRKLSPPFDSDEENNVALDGTDEDDGEDDNPPDGDDEEWGGIELTGVTEGGHISKGKPKKPPTGVEVREMKEAADLFRSTSFKLQIDELLPNVRPKEKYKPPLEQFLLSLHTFILNVPSSPPIHPLEAARPLLKKGISIPYPIPLPTEDSNWKVAFAPPSNITLVGSWGNKTSVKGMDGNKFGVDVAVEMPDSLLQEKDYLNGRFFHKRSFYLAKLAEAICDKKHGLNVDCSYHSLSDNPRLTKLILEPRPGVTKNDFSKLKAQVCIIPVLSPSSPISLQRLSPSHSNVRSSEETRVPTPLYNTALLTSLTPSSHLISTHALQQEAPALSDALTLLRIWTNQRGYCEGSTPVIRGFEGKGPWWVSILRVLILGEETGKSKQKPLGRGLSSYQLFKAVIDFLATHDFQAQPVFVKTEGGDKYPMEEYSSYHEAVFVDASSRVNLLADVPLGSLDLLRYDAKETLQILSSSSSSFDPFTEAFLRDRRHLSTRFDAIIRVDLSTSKPRQSSLHSTIDHGSPHNALLASMSTLLRQGLGNRTKAVTILHPSSTSRPLSQAHPSNDHIIFLGFIYDREHAFRQVDRGPAADDPNPSHAASFKELWGDKAELRMFKDGRIVESVVWDIKNADDKVHLPVQVTRYILERHFGIEDAQSWYSSFDSLLRLPQEISKMYLESGIAVGFKGALMAFDGLVKGIKALDDDLPLSILNISPVSSYLRYTSTFSPVPLPSKLLPSTPSNASYLHAIPIIMQFEKSAKWPDDLKAIQTVKLAFFEHIAGSLMKSISGLSASVMVGGCGGEDDDPTMEILTVEGWAFSVRIWHDRELTLLERVINTTSGHIAPQPGQNKKKGNGYHNAVAAKELYLRRFIHAPRHHRAISRLHHVFPAFTSTVRLVKRWFAAHWLLDGHVSEEAVELICAFFFVKAGWEREHEQTGSSGGGNVPGSKERGFSMVMEFLQSWKWEEGLALPLYEEGKEEPVQDSKISGEGVWAIRTEMDKTGRVWTWKGPDAIVARRVQALAKATWTHLKSVERGTENIHPMFNHPTGDYDFVVRLDPTVLPRYHQNIRPDLSLLSRRQGKYSNLQSEDADKATVVRPGYDPAQALIRDLKKIYADTFKIFYDPYGGDSFGGVWDATLVKEPRPFRVMGGFSSAPQTVKGEKSKKEKNKTRDLVVLNQAAVLGEIERLGRGIVKSITTRS</sequence>
<evidence type="ECO:0000259" key="7">
    <source>
        <dbReference type="Pfam" id="PF03813"/>
    </source>
</evidence>
<dbReference type="GO" id="GO:0006364">
    <property type="term" value="P:rRNA processing"/>
    <property type="evidence" value="ECO:0007669"/>
    <property type="project" value="UniProtKB-KW"/>
</dbReference>
<keyword evidence="4 5" id="KW-0539">Nucleus</keyword>
<accession>A0A9P8AVS7</accession>
<dbReference type="Pfam" id="PF17405">
    <property type="entry name" value="Nrap_D4"/>
    <property type="match status" value="1"/>
</dbReference>
<dbReference type="Pfam" id="PF03813">
    <property type="entry name" value="Nrap"/>
    <property type="match status" value="1"/>
</dbReference>
<keyword evidence="5" id="KW-0698">rRNA processing</keyword>
<dbReference type="Pfam" id="PF17404">
    <property type="entry name" value="Nrap_D3"/>
    <property type="match status" value="1"/>
</dbReference>
<dbReference type="Proteomes" id="UP000812287">
    <property type="component" value="Unassembled WGS sequence"/>
</dbReference>
<dbReference type="InterPro" id="IPR035371">
    <property type="entry name" value="Nrap_D6"/>
</dbReference>
<feature type="compositionally biased region" description="Acidic residues" evidence="6">
    <location>
        <begin position="26"/>
        <end position="57"/>
    </location>
</feature>
<feature type="domain" description="Nrap protein" evidence="11">
    <location>
        <begin position="898"/>
        <end position="1055"/>
    </location>
</feature>
<dbReference type="GO" id="GO:0032545">
    <property type="term" value="C:CURI complex"/>
    <property type="evidence" value="ECO:0007669"/>
    <property type="project" value="TreeGrafter"/>
</dbReference>
<reference evidence="13" key="1">
    <citation type="submission" date="2020-11" db="EMBL/GenBank/DDBJ databases">
        <title>Adaptations for nitrogen fixation in a non-lichenized fungal sporocarp promotes dispersal by wood-feeding termites.</title>
        <authorList>
            <consortium name="DOE Joint Genome Institute"/>
            <person name="Koch R.A."/>
            <person name="Yoon G."/>
            <person name="Arayal U."/>
            <person name="Lail K."/>
            <person name="Amirebrahimi M."/>
            <person name="Labutti K."/>
            <person name="Lipzen A."/>
            <person name="Riley R."/>
            <person name="Barry K."/>
            <person name="Henrissat B."/>
            <person name="Grigoriev I.V."/>
            <person name="Herr J.R."/>
            <person name="Aime M.C."/>
        </authorList>
    </citation>
    <scope>NUCLEOTIDE SEQUENCE</scope>
    <source>
        <strain evidence="13">MCA 3950</strain>
    </source>
</reference>
<evidence type="ECO:0000259" key="11">
    <source>
        <dbReference type="Pfam" id="PF17406"/>
    </source>
</evidence>
<dbReference type="GO" id="GO:0032040">
    <property type="term" value="C:small-subunit processome"/>
    <property type="evidence" value="ECO:0007669"/>
    <property type="project" value="TreeGrafter"/>
</dbReference>
<dbReference type="RefSeq" id="XP_043041707.1">
    <property type="nucleotide sequence ID" value="XM_043185898.1"/>
</dbReference>
<gene>
    <name evidence="13" type="ORF">BT62DRAFT_930298</name>
</gene>
<dbReference type="OrthoDB" id="10251401at2759"/>
<dbReference type="InterPro" id="IPR035369">
    <property type="entry name" value="Nrap_D4"/>
</dbReference>
<feature type="domain" description="Nrap protein" evidence="8">
    <location>
        <begin position="346"/>
        <end position="499"/>
    </location>
</feature>
<dbReference type="InterPro" id="IPR035367">
    <property type="entry name" value="Nrap_D2"/>
</dbReference>
<evidence type="ECO:0000313" key="13">
    <source>
        <dbReference type="EMBL" id="KAG7448207.1"/>
    </source>
</evidence>
<keyword evidence="14" id="KW-1185">Reference proteome</keyword>
<feature type="domain" description="Nrap protein" evidence="7">
    <location>
        <begin position="201"/>
        <end position="341"/>
    </location>
</feature>
<keyword evidence="5" id="KW-0690">Ribosome biogenesis</keyword>
<comment type="caution">
    <text evidence="13">The sequence shown here is derived from an EMBL/GenBank/DDBJ whole genome shotgun (WGS) entry which is preliminary data.</text>
</comment>
<evidence type="ECO:0000259" key="8">
    <source>
        <dbReference type="Pfam" id="PF17403"/>
    </source>
</evidence>
<comment type="similarity">
    <text evidence="2 5">Belongs to the NRAP family.</text>
</comment>
<evidence type="ECO:0000256" key="1">
    <source>
        <dbReference type="ARBA" id="ARBA00004604"/>
    </source>
</evidence>
<dbReference type="Gene3D" id="3.30.70.3030">
    <property type="match status" value="1"/>
</dbReference>
<dbReference type="AlphaFoldDB" id="A0A9P8AVS7"/>
<comment type="subcellular location">
    <subcellularLocation>
        <location evidence="1 5">Nucleus</location>
        <location evidence="1 5">Nucleolus</location>
    </subcellularLocation>
</comment>